<dbReference type="InterPro" id="IPR035906">
    <property type="entry name" value="MetI-like_sf"/>
</dbReference>
<comment type="subcellular location">
    <subcellularLocation>
        <location evidence="1 7">Cell membrane</location>
        <topology evidence="1 7">Multi-pass membrane protein</topology>
    </subcellularLocation>
</comment>
<comment type="caution">
    <text evidence="9">The sequence shown here is derived from an EMBL/GenBank/DDBJ whole genome shotgun (WGS) entry which is preliminary data.</text>
</comment>
<evidence type="ECO:0000256" key="5">
    <source>
        <dbReference type="ARBA" id="ARBA00022989"/>
    </source>
</evidence>
<evidence type="ECO:0000259" key="8">
    <source>
        <dbReference type="PROSITE" id="PS50928"/>
    </source>
</evidence>
<evidence type="ECO:0000313" key="10">
    <source>
        <dbReference type="Proteomes" id="UP000315399"/>
    </source>
</evidence>
<organism evidence="9 10">
    <name type="scientific">Thermoproteota archaeon</name>
    <dbReference type="NCBI Taxonomy" id="2056631"/>
    <lineage>
        <taxon>Archaea</taxon>
        <taxon>Thermoproteota</taxon>
    </lineage>
</organism>
<evidence type="ECO:0000256" key="2">
    <source>
        <dbReference type="ARBA" id="ARBA00022448"/>
    </source>
</evidence>
<protein>
    <submittedName>
        <fullName evidence="9">Diguanylate cyclase</fullName>
    </submittedName>
</protein>
<evidence type="ECO:0000313" key="9">
    <source>
        <dbReference type="EMBL" id="TDA38763.1"/>
    </source>
</evidence>
<evidence type="ECO:0000256" key="1">
    <source>
        <dbReference type="ARBA" id="ARBA00004651"/>
    </source>
</evidence>
<proteinExistence type="inferred from homology"/>
<gene>
    <name evidence="9" type="ORF">DSO08_03665</name>
</gene>
<keyword evidence="3" id="KW-1003">Cell membrane</keyword>
<evidence type="ECO:0000256" key="7">
    <source>
        <dbReference type="RuleBase" id="RU363032"/>
    </source>
</evidence>
<feature type="transmembrane region" description="Helical" evidence="7">
    <location>
        <begin position="137"/>
        <end position="162"/>
    </location>
</feature>
<dbReference type="InterPro" id="IPR045621">
    <property type="entry name" value="BPD_transp_1_N"/>
</dbReference>
<accession>A0A523BCT8</accession>
<dbReference type="Pfam" id="PF00528">
    <property type="entry name" value="BPD_transp_1"/>
    <property type="match status" value="1"/>
</dbReference>
<dbReference type="Pfam" id="PF19300">
    <property type="entry name" value="BPD_transp_1_N"/>
    <property type="match status" value="1"/>
</dbReference>
<dbReference type="Proteomes" id="UP000315399">
    <property type="component" value="Unassembled WGS sequence"/>
</dbReference>
<feature type="transmembrane region" description="Helical" evidence="7">
    <location>
        <begin position="190"/>
        <end position="207"/>
    </location>
</feature>
<feature type="transmembrane region" description="Helical" evidence="7">
    <location>
        <begin position="12"/>
        <end position="32"/>
    </location>
</feature>
<dbReference type="CDD" id="cd06261">
    <property type="entry name" value="TM_PBP2"/>
    <property type="match status" value="1"/>
</dbReference>
<keyword evidence="2 7" id="KW-0813">Transport</keyword>
<evidence type="ECO:0000256" key="4">
    <source>
        <dbReference type="ARBA" id="ARBA00022692"/>
    </source>
</evidence>
<reference evidence="9 10" key="1">
    <citation type="journal article" date="2019" name="Nat. Microbiol.">
        <title>Expanding anaerobic alkane metabolism in the domain of Archaea.</title>
        <authorList>
            <person name="Wang Y."/>
            <person name="Wegener G."/>
            <person name="Hou J."/>
            <person name="Wang F."/>
            <person name="Xiao X."/>
        </authorList>
    </citation>
    <scope>NUCLEOTIDE SEQUENCE [LARGE SCALE GENOMIC DNA]</scope>
    <source>
        <strain evidence="9">WYZ-LMO10</strain>
    </source>
</reference>
<name>A0A523BCT8_9CREN</name>
<keyword evidence="5 7" id="KW-1133">Transmembrane helix</keyword>
<comment type="similarity">
    <text evidence="7">Belongs to the binding-protein-dependent transport system permease family.</text>
</comment>
<keyword evidence="6 7" id="KW-0472">Membrane</keyword>
<dbReference type="Gene3D" id="1.10.3720.10">
    <property type="entry name" value="MetI-like"/>
    <property type="match status" value="1"/>
</dbReference>
<dbReference type="InterPro" id="IPR000515">
    <property type="entry name" value="MetI-like"/>
</dbReference>
<sequence length="251" mass="28037">MGLAKYIIRRAIYMVPLIIGISLVSFLVMYAAGDPIQLATAGNPSITEAQRQFLREYYGLNDPIPVQYLRWLDHFIHGDFGRSLYGGRPVNEIISSLVWETAKLQLISILLAFFISIPAGVYSAVKQRSAADYTVSSVAIFGISVPVFWFGIVLILIFSYYLGWLPSAGAHGAPYLWPVFGIKNEFLDELAHLVLPVTVLTFANLAYNVRLLRAGMLEVLRQDYILAARASGIPERKVLYKYALKNAITPF</sequence>
<dbReference type="PANTHER" id="PTHR43163">
    <property type="entry name" value="DIPEPTIDE TRANSPORT SYSTEM PERMEASE PROTEIN DPPB-RELATED"/>
    <property type="match status" value="1"/>
</dbReference>
<keyword evidence="4 7" id="KW-0812">Transmembrane</keyword>
<feature type="transmembrane region" description="Helical" evidence="7">
    <location>
        <begin position="106"/>
        <end position="125"/>
    </location>
</feature>
<evidence type="ECO:0000256" key="6">
    <source>
        <dbReference type="ARBA" id="ARBA00023136"/>
    </source>
</evidence>
<evidence type="ECO:0000256" key="3">
    <source>
        <dbReference type="ARBA" id="ARBA00022475"/>
    </source>
</evidence>
<dbReference type="PROSITE" id="PS50928">
    <property type="entry name" value="ABC_TM1"/>
    <property type="match status" value="1"/>
</dbReference>
<feature type="domain" description="ABC transmembrane type-1" evidence="8">
    <location>
        <begin position="98"/>
        <end position="251"/>
    </location>
</feature>
<dbReference type="SUPFAM" id="SSF161098">
    <property type="entry name" value="MetI-like"/>
    <property type="match status" value="1"/>
</dbReference>
<dbReference type="PANTHER" id="PTHR43163:SF6">
    <property type="entry name" value="DIPEPTIDE TRANSPORT SYSTEM PERMEASE PROTEIN DPPB-RELATED"/>
    <property type="match status" value="1"/>
</dbReference>
<dbReference type="GO" id="GO:0055085">
    <property type="term" value="P:transmembrane transport"/>
    <property type="evidence" value="ECO:0007669"/>
    <property type="project" value="InterPro"/>
</dbReference>
<dbReference type="GO" id="GO:0005886">
    <property type="term" value="C:plasma membrane"/>
    <property type="evidence" value="ECO:0007669"/>
    <property type="project" value="UniProtKB-SubCell"/>
</dbReference>
<dbReference type="AlphaFoldDB" id="A0A523BCT8"/>
<dbReference type="EMBL" id="QNVH01000029">
    <property type="protein sequence ID" value="TDA38763.1"/>
    <property type="molecule type" value="Genomic_DNA"/>
</dbReference>